<dbReference type="Proteomes" id="UP000033649">
    <property type="component" value="Unassembled WGS sequence"/>
</dbReference>
<reference evidence="4 5" key="1">
    <citation type="submission" date="2015-03" db="EMBL/GenBank/DDBJ databases">
        <authorList>
            <person name="Hassan Y."/>
            <person name="Lepp D."/>
            <person name="Li X.-Z."/>
            <person name="Zhou T."/>
        </authorList>
    </citation>
    <scope>NUCLEOTIDE SEQUENCE [LARGE SCALE GENOMIC DNA]</scope>
    <source>
        <strain evidence="4 5">IPL18</strain>
    </source>
</reference>
<dbReference type="PATRIC" id="fig|429727.3.peg.2006"/>
<dbReference type="PANTHER" id="PTHR12304">
    <property type="entry name" value="INOSINE-URIDINE PREFERRING NUCLEOSIDE HYDROLASE"/>
    <property type="match status" value="1"/>
</dbReference>
<proteinExistence type="predicted"/>
<evidence type="ECO:0000313" key="4">
    <source>
        <dbReference type="EMBL" id="KKB10056.1"/>
    </source>
</evidence>
<evidence type="ECO:0000313" key="5">
    <source>
        <dbReference type="Proteomes" id="UP000033649"/>
    </source>
</evidence>
<dbReference type="InterPro" id="IPR015910">
    <property type="entry name" value="I/U_nuclsd_hydro_CS"/>
</dbReference>
<dbReference type="EMBL" id="JZEY01000054">
    <property type="protein sequence ID" value="KKB10056.1"/>
    <property type="molecule type" value="Genomic_DNA"/>
</dbReference>
<dbReference type="PROSITE" id="PS01247">
    <property type="entry name" value="IUNH"/>
    <property type="match status" value="1"/>
</dbReference>
<dbReference type="InterPro" id="IPR036452">
    <property type="entry name" value="Ribo_hydro-like"/>
</dbReference>
<dbReference type="GO" id="GO:0005829">
    <property type="term" value="C:cytosol"/>
    <property type="evidence" value="ECO:0007669"/>
    <property type="project" value="TreeGrafter"/>
</dbReference>
<dbReference type="CDD" id="cd02651">
    <property type="entry name" value="nuc_hydro_IU_UC_XIUA"/>
    <property type="match status" value="1"/>
</dbReference>
<name>A0A0F5FMJ1_9HYPH</name>
<keyword evidence="5" id="KW-1185">Reference proteome</keyword>
<keyword evidence="1 4" id="KW-0378">Hydrolase</keyword>
<dbReference type="PANTHER" id="PTHR12304:SF4">
    <property type="entry name" value="URIDINE NUCLEOSIDASE"/>
    <property type="match status" value="1"/>
</dbReference>
<dbReference type="Pfam" id="PF01156">
    <property type="entry name" value="IU_nuc_hydro"/>
    <property type="match status" value="1"/>
</dbReference>
<organism evidence="4 5">
    <name type="scientific">Devosia chinhatensis</name>
    <dbReference type="NCBI Taxonomy" id="429727"/>
    <lineage>
        <taxon>Bacteria</taxon>
        <taxon>Pseudomonadati</taxon>
        <taxon>Pseudomonadota</taxon>
        <taxon>Alphaproteobacteria</taxon>
        <taxon>Hyphomicrobiales</taxon>
        <taxon>Devosiaceae</taxon>
        <taxon>Devosia</taxon>
    </lineage>
</organism>
<sequence>MTRKIIIDTDPGQDDAVAILLALASPEELDVLGIVAVAGNVGVHQNAINARKVVELSGRTDIPVYAGCSRPMRRHLVTAEHVHGETGLNGPDLPEPTIPLQAQHGVDYIIETLMNAEPKTITLCTLGPLTNIAMALVKQPAIAERIQEIVMMGGAYFEVGNITPAAEFNIYVDPEAADVVMRCGAPITIQPLDVTHMIQSTPARLAAIKAIGNKSGQAVHDMLTFSESFDLKKYGWDGAPLHDPTVIAYLLQPDLFEGRHCNVAIETASELTVGMTVVDYWHVTGRAYNATYFRSGNAEGFYKLLTERLARLP</sequence>
<dbReference type="GO" id="GO:0008477">
    <property type="term" value="F:purine nucleosidase activity"/>
    <property type="evidence" value="ECO:0007669"/>
    <property type="project" value="TreeGrafter"/>
</dbReference>
<feature type="domain" description="Inosine/uridine-preferring nucleoside hydrolase" evidence="3">
    <location>
        <begin position="5"/>
        <end position="302"/>
    </location>
</feature>
<dbReference type="GO" id="GO:0006152">
    <property type="term" value="P:purine nucleoside catabolic process"/>
    <property type="evidence" value="ECO:0007669"/>
    <property type="project" value="TreeGrafter"/>
</dbReference>
<dbReference type="AlphaFoldDB" id="A0A0F5FMJ1"/>
<dbReference type="SUPFAM" id="SSF53590">
    <property type="entry name" value="Nucleoside hydrolase"/>
    <property type="match status" value="1"/>
</dbReference>
<gene>
    <name evidence="4" type="ORF">VE26_09745</name>
</gene>
<dbReference type="OrthoDB" id="9797882at2"/>
<accession>A0A0F5FMJ1</accession>
<dbReference type="InterPro" id="IPR001910">
    <property type="entry name" value="Inosine/uridine_hydrolase_dom"/>
</dbReference>
<evidence type="ECO:0000256" key="2">
    <source>
        <dbReference type="ARBA" id="ARBA00023295"/>
    </source>
</evidence>
<dbReference type="InterPro" id="IPR023186">
    <property type="entry name" value="IUNH"/>
</dbReference>
<evidence type="ECO:0000259" key="3">
    <source>
        <dbReference type="Pfam" id="PF01156"/>
    </source>
</evidence>
<dbReference type="GO" id="GO:0045437">
    <property type="term" value="F:uridine nucleosidase activity"/>
    <property type="evidence" value="ECO:0007669"/>
    <property type="project" value="UniProtKB-ARBA"/>
</dbReference>
<dbReference type="Gene3D" id="3.90.245.10">
    <property type="entry name" value="Ribonucleoside hydrolase-like"/>
    <property type="match status" value="1"/>
</dbReference>
<comment type="caution">
    <text evidence="4">The sequence shown here is derived from an EMBL/GenBank/DDBJ whole genome shotgun (WGS) entry which is preliminary data.</text>
</comment>
<protein>
    <submittedName>
        <fullName evidence="4">Nucleoside hydrolase</fullName>
    </submittedName>
</protein>
<keyword evidence="2" id="KW-0326">Glycosidase</keyword>
<dbReference type="STRING" id="429727.VE26_09745"/>
<dbReference type="RefSeq" id="WP_046104749.1">
    <property type="nucleotide sequence ID" value="NZ_JZEY01000054.1"/>
</dbReference>
<evidence type="ECO:0000256" key="1">
    <source>
        <dbReference type="ARBA" id="ARBA00022801"/>
    </source>
</evidence>